<dbReference type="InterPro" id="IPR045263">
    <property type="entry name" value="GLUT"/>
</dbReference>
<accession>A0A368GRD5</accession>
<dbReference type="Gene3D" id="1.20.1250.20">
    <property type="entry name" value="MFS general substrate transporter like domains"/>
    <property type="match status" value="1"/>
</dbReference>
<dbReference type="STRING" id="29170.A0A368GRD5"/>
<feature type="transmembrane region" description="Helical" evidence="5">
    <location>
        <begin position="186"/>
        <end position="205"/>
    </location>
</feature>
<comment type="caution">
    <text evidence="7">The sequence shown here is derived from an EMBL/GenBank/DDBJ whole genome shotgun (WGS) entry which is preliminary data.</text>
</comment>
<dbReference type="SUPFAM" id="SSF103473">
    <property type="entry name" value="MFS general substrate transporter"/>
    <property type="match status" value="1"/>
</dbReference>
<dbReference type="Pfam" id="PF00083">
    <property type="entry name" value="Sugar_tr"/>
    <property type="match status" value="1"/>
</dbReference>
<keyword evidence="4 5" id="KW-0472">Membrane</keyword>
<evidence type="ECO:0000256" key="1">
    <source>
        <dbReference type="ARBA" id="ARBA00004141"/>
    </source>
</evidence>
<feature type="transmembrane region" description="Helical" evidence="5">
    <location>
        <begin position="156"/>
        <end position="174"/>
    </location>
</feature>
<feature type="transmembrane region" description="Helical" evidence="5">
    <location>
        <begin position="439"/>
        <end position="460"/>
    </location>
</feature>
<comment type="subcellular location">
    <subcellularLocation>
        <location evidence="1">Membrane</location>
        <topology evidence="1">Multi-pass membrane protein</topology>
    </subcellularLocation>
</comment>
<feature type="transmembrane region" description="Helical" evidence="5">
    <location>
        <begin position="414"/>
        <end position="433"/>
    </location>
</feature>
<name>A0A368GRD5_ANCCA</name>
<dbReference type="PANTHER" id="PTHR23503:SF29">
    <property type="entry name" value="MAJOR FACILITATOR SUPERFAMILY (MFS) PROFILE DOMAIN-CONTAINING PROTEIN"/>
    <property type="match status" value="1"/>
</dbReference>
<feature type="transmembrane region" description="Helical" evidence="5">
    <location>
        <begin position="342"/>
        <end position="365"/>
    </location>
</feature>
<keyword evidence="8" id="KW-1185">Reference proteome</keyword>
<organism evidence="7 8">
    <name type="scientific">Ancylostoma caninum</name>
    <name type="common">Dog hookworm</name>
    <dbReference type="NCBI Taxonomy" id="29170"/>
    <lineage>
        <taxon>Eukaryota</taxon>
        <taxon>Metazoa</taxon>
        <taxon>Ecdysozoa</taxon>
        <taxon>Nematoda</taxon>
        <taxon>Chromadorea</taxon>
        <taxon>Rhabditida</taxon>
        <taxon>Rhabditina</taxon>
        <taxon>Rhabditomorpha</taxon>
        <taxon>Strongyloidea</taxon>
        <taxon>Ancylostomatidae</taxon>
        <taxon>Ancylostomatinae</taxon>
        <taxon>Ancylostoma</taxon>
    </lineage>
</organism>
<feature type="transmembrane region" description="Helical" evidence="5">
    <location>
        <begin position="63"/>
        <end position="82"/>
    </location>
</feature>
<reference evidence="7 8" key="1">
    <citation type="submission" date="2014-10" db="EMBL/GenBank/DDBJ databases">
        <title>Draft genome of the hookworm Ancylostoma caninum.</title>
        <authorList>
            <person name="Mitreva M."/>
        </authorList>
    </citation>
    <scope>NUCLEOTIDE SEQUENCE [LARGE SCALE GENOMIC DNA]</scope>
    <source>
        <strain evidence="7 8">Baltimore</strain>
    </source>
</reference>
<protein>
    <submittedName>
        <fullName evidence="7">Transporter, major facilitator family protein</fullName>
    </submittedName>
</protein>
<evidence type="ECO:0000256" key="2">
    <source>
        <dbReference type="ARBA" id="ARBA00022692"/>
    </source>
</evidence>
<dbReference type="GO" id="GO:0016020">
    <property type="term" value="C:membrane"/>
    <property type="evidence" value="ECO:0007669"/>
    <property type="project" value="UniProtKB-SubCell"/>
</dbReference>
<proteinExistence type="predicted"/>
<gene>
    <name evidence="7" type="ORF">ANCCAN_07073</name>
</gene>
<dbReference type="PROSITE" id="PS00216">
    <property type="entry name" value="SUGAR_TRANSPORT_1"/>
    <property type="match status" value="1"/>
</dbReference>
<dbReference type="InterPro" id="IPR020846">
    <property type="entry name" value="MFS_dom"/>
</dbReference>
<feature type="transmembrane region" description="Helical" evidence="5">
    <location>
        <begin position="94"/>
        <end position="117"/>
    </location>
</feature>
<dbReference type="InterPro" id="IPR005829">
    <property type="entry name" value="Sugar_transporter_CS"/>
</dbReference>
<evidence type="ECO:0000313" key="8">
    <source>
        <dbReference type="Proteomes" id="UP000252519"/>
    </source>
</evidence>
<evidence type="ECO:0000256" key="4">
    <source>
        <dbReference type="ARBA" id="ARBA00023136"/>
    </source>
</evidence>
<evidence type="ECO:0000313" key="7">
    <source>
        <dbReference type="EMBL" id="RCN46894.1"/>
    </source>
</evidence>
<sequence>MGVRTWFHRIRQVFIFSLLAFASNFEYGFSTTYLNTPVEQFKVFLNESFEKMDKTMTETTYSMLWNLILNIWFVGFFIGIWFSPLLNDRFGRKVGFLIGCGMALIGAVLRLFAVIFYRPELLIAGRFLTSMCEAVTYQSCILYLQECSPTAKRGMMTFLSEITYSSMCLFGMMLGTRQLLGDDLVALMTFAVPFCTFFFIALFFLPETPKFLLIARSNRPAAERSVRFYHGSDSDVDMVLKEIVMEAEDESEAVASWKSIKEIFTEPHLRRAVILSISALQASIRGSNTVALWSMLLSSTYFLEQIQLDQSVASWSSTAMTLGYVLGTIAGSTWIERLGRRTILLSFTIVDNILLVMYVVCAELSPLVDGFKYGCLVLLVTYAFVYGSGVGPISWFISSELVPQKYRSITQSTCYSLNTIIVVILTFSILPLYSVVGTYAFLILYTIPSTISIFILYFYLPETKGREIHEIVAELRGKTKSS</sequence>
<feature type="transmembrane region" description="Helical" evidence="5">
    <location>
        <begin position="371"/>
        <end position="393"/>
    </location>
</feature>
<dbReference type="InterPro" id="IPR005828">
    <property type="entry name" value="MFS_sugar_transport-like"/>
</dbReference>
<feature type="domain" description="Major facilitator superfamily (MFS) profile" evidence="6">
    <location>
        <begin position="16"/>
        <end position="464"/>
    </location>
</feature>
<dbReference type="PROSITE" id="PS50850">
    <property type="entry name" value="MFS"/>
    <property type="match status" value="1"/>
</dbReference>
<dbReference type="EMBL" id="JOJR01000071">
    <property type="protein sequence ID" value="RCN46894.1"/>
    <property type="molecule type" value="Genomic_DNA"/>
</dbReference>
<evidence type="ECO:0000259" key="6">
    <source>
        <dbReference type="PROSITE" id="PS50850"/>
    </source>
</evidence>
<evidence type="ECO:0000256" key="3">
    <source>
        <dbReference type="ARBA" id="ARBA00022989"/>
    </source>
</evidence>
<evidence type="ECO:0000256" key="5">
    <source>
        <dbReference type="SAM" id="Phobius"/>
    </source>
</evidence>
<dbReference type="AlphaFoldDB" id="A0A368GRD5"/>
<dbReference type="GO" id="GO:0015149">
    <property type="term" value="F:hexose transmembrane transporter activity"/>
    <property type="evidence" value="ECO:0007669"/>
    <property type="project" value="TreeGrafter"/>
</dbReference>
<keyword evidence="3 5" id="KW-1133">Transmembrane helix</keyword>
<keyword evidence="2 5" id="KW-0812">Transmembrane</keyword>
<dbReference type="OrthoDB" id="4142200at2759"/>
<dbReference type="Proteomes" id="UP000252519">
    <property type="component" value="Unassembled WGS sequence"/>
</dbReference>
<feature type="transmembrane region" description="Helical" evidence="5">
    <location>
        <begin position="123"/>
        <end position="144"/>
    </location>
</feature>
<dbReference type="PANTHER" id="PTHR23503">
    <property type="entry name" value="SOLUTE CARRIER FAMILY 2"/>
    <property type="match status" value="1"/>
</dbReference>
<dbReference type="InterPro" id="IPR036259">
    <property type="entry name" value="MFS_trans_sf"/>
</dbReference>